<feature type="compositionally biased region" description="Polar residues" evidence="1">
    <location>
        <begin position="18"/>
        <end position="50"/>
    </location>
</feature>
<dbReference type="Proteomes" id="UP000010471">
    <property type="component" value="Chromosome"/>
</dbReference>
<dbReference type="HOGENOM" id="CLU_080085_0_0_3"/>
<keyword evidence="4" id="KW-1185">Reference proteome</keyword>
<evidence type="ECO:0000313" key="4">
    <source>
        <dbReference type="Proteomes" id="UP000010471"/>
    </source>
</evidence>
<sequence>MSKSNTAIQPSEEEPRHSPQQKVDAQRAGNTQANVAIQQPGLQPSRSPEQQAEVERIGRIDTYVGVQRDQNLFERLDYWRDLKICARVTTFDRLGLSKALDYYTKQRVKRRGDFLQLPAPVAYIEMEQHGSPTDLFLLILEFLSNPFDCRPLRDLRARTWGTLNGYGVKILIVNQAELLSFAAFNELVRISEKLKISVILTGPPYLNDILDPNSNKKKRYINIHNTFLKYHPFNLLSRQDTATVIGEWEKSGLKWSKPLNLASNPEIVALLHEASQGQLRPLYENLREIAIWKLDHPKAQINSQNISQALGIQFQPISKLKQV</sequence>
<dbReference type="STRING" id="1173027.Mic7113_5902"/>
<dbReference type="EMBL" id="CP003630">
    <property type="protein sequence ID" value="AFZ21506.1"/>
    <property type="molecule type" value="Genomic_DNA"/>
</dbReference>
<evidence type="ECO:0000256" key="1">
    <source>
        <dbReference type="SAM" id="MobiDB-lite"/>
    </source>
</evidence>
<name>K9WNX0_9CYAN</name>
<reference evidence="3 4" key="1">
    <citation type="submission" date="2012-06" db="EMBL/GenBank/DDBJ databases">
        <title>Finished chromosome of genome of Microcoleus sp. PCC 7113.</title>
        <authorList>
            <consortium name="US DOE Joint Genome Institute"/>
            <person name="Gugger M."/>
            <person name="Coursin T."/>
            <person name="Rippka R."/>
            <person name="Tandeau De Marsac N."/>
            <person name="Huntemann M."/>
            <person name="Wei C.-L."/>
            <person name="Han J."/>
            <person name="Detter J.C."/>
            <person name="Han C."/>
            <person name="Tapia R."/>
            <person name="Chen A."/>
            <person name="Kyrpides N."/>
            <person name="Mavromatis K."/>
            <person name="Markowitz V."/>
            <person name="Szeto E."/>
            <person name="Ivanova N."/>
            <person name="Pagani I."/>
            <person name="Pati A."/>
            <person name="Goodwin L."/>
            <person name="Nordberg H.P."/>
            <person name="Cantor M.N."/>
            <person name="Hua S.X."/>
            <person name="Woyke T."/>
            <person name="Kerfeld C.A."/>
        </authorList>
    </citation>
    <scope>NUCLEOTIDE SEQUENCE [LARGE SCALE GENOMIC DNA]</scope>
    <source>
        <strain evidence="3 4">PCC 7113</strain>
    </source>
</reference>
<feature type="region of interest" description="Disordered" evidence="1">
    <location>
        <begin position="1"/>
        <end position="52"/>
    </location>
</feature>
<accession>K9WNX0</accession>
<dbReference type="KEGG" id="mic:Mic7113_5902"/>
<proteinExistence type="predicted"/>
<evidence type="ECO:0000259" key="2">
    <source>
        <dbReference type="Pfam" id="PF13401"/>
    </source>
</evidence>
<feature type="domain" description="ORC1/DEAH AAA+ ATPase" evidence="2">
    <location>
        <begin position="94"/>
        <end position="210"/>
    </location>
</feature>
<dbReference type="InterPro" id="IPR049945">
    <property type="entry name" value="AAA_22"/>
</dbReference>
<dbReference type="Pfam" id="PF13401">
    <property type="entry name" value="AAA_22"/>
    <property type="match status" value="1"/>
</dbReference>
<dbReference type="eggNOG" id="COG2842">
    <property type="taxonomic scope" value="Bacteria"/>
</dbReference>
<protein>
    <recommendedName>
        <fullName evidence="2">ORC1/DEAH AAA+ ATPase domain-containing protein</fullName>
    </recommendedName>
</protein>
<dbReference type="RefSeq" id="WP_015185635.1">
    <property type="nucleotide sequence ID" value="NC_019738.1"/>
</dbReference>
<organism evidence="3 4">
    <name type="scientific">Allocoleopsis franciscana PCC 7113</name>
    <dbReference type="NCBI Taxonomy" id="1173027"/>
    <lineage>
        <taxon>Bacteria</taxon>
        <taxon>Bacillati</taxon>
        <taxon>Cyanobacteriota</taxon>
        <taxon>Cyanophyceae</taxon>
        <taxon>Coleofasciculales</taxon>
        <taxon>Coleofasciculaceae</taxon>
        <taxon>Allocoleopsis</taxon>
        <taxon>Allocoleopsis franciscana</taxon>
    </lineage>
</organism>
<gene>
    <name evidence="3" type="ORF">Mic7113_5902</name>
</gene>
<dbReference type="GO" id="GO:0016887">
    <property type="term" value="F:ATP hydrolysis activity"/>
    <property type="evidence" value="ECO:0007669"/>
    <property type="project" value="InterPro"/>
</dbReference>
<dbReference type="OrthoDB" id="505976at2"/>
<dbReference type="AlphaFoldDB" id="K9WNX0"/>
<evidence type="ECO:0000313" key="3">
    <source>
        <dbReference type="EMBL" id="AFZ21506.1"/>
    </source>
</evidence>